<dbReference type="Pfam" id="PF14214">
    <property type="entry name" value="Helitron_like_N"/>
    <property type="match status" value="1"/>
</dbReference>
<evidence type="ECO:0000259" key="1">
    <source>
        <dbReference type="Pfam" id="PF14214"/>
    </source>
</evidence>
<gene>
    <name evidence="2" type="ORF">STEHIDRAFT_43667</name>
</gene>
<dbReference type="GeneID" id="18804668"/>
<dbReference type="eggNOG" id="KOG0987">
    <property type="taxonomic scope" value="Eukaryota"/>
</dbReference>
<feature type="domain" description="Helitron helicase-like" evidence="1">
    <location>
        <begin position="3"/>
        <end position="201"/>
    </location>
</feature>
<feature type="non-terminal residue" evidence="2">
    <location>
        <position position="1"/>
    </location>
</feature>
<evidence type="ECO:0000313" key="3">
    <source>
        <dbReference type="Proteomes" id="UP000053927"/>
    </source>
</evidence>
<reference evidence="3" key="1">
    <citation type="journal article" date="2012" name="Science">
        <title>The Paleozoic origin of enzymatic lignin decomposition reconstructed from 31 fungal genomes.</title>
        <authorList>
            <person name="Floudas D."/>
            <person name="Binder M."/>
            <person name="Riley R."/>
            <person name="Barry K."/>
            <person name="Blanchette R.A."/>
            <person name="Henrissat B."/>
            <person name="Martinez A.T."/>
            <person name="Otillar R."/>
            <person name="Spatafora J.W."/>
            <person name="Yadav J.S."/>
            <person name="Aerts A."/>
            <person name="Benoit I."/>
            <person name="Boyd A."/>
            <person name="Carlson A."/>
            <person name="Copeland A."/>
            <person name="Coutinho P.M."/>
            <person name="de Vries R.P."/>
            <person name="Ferreira P."/>
            <person name="Findley K."/>
            <person name="Foster B."/>
            <person name="Gaskell J."/>
            <person name="Glotzer D."/>
            <person name="Gorecki P."/>
            <person name="Heitman J."/>
            <person name="Hesse C."/>
            <person name="Hori C."/>
            <person name="Igarashi K."/>
            <person name="Jurgens J.A."/>
            <person name="Kallen N."/>
            <person name="Kersten P."/>
            <person name="Kohler A."/>
            <person name="Kuees U."/>
            <person name="Kumar T.K.A."/>
            <person name="Kuo A."/>
            <person name="LaButti K."/>
            <person name="Larrondo L.F."/>
            <person name="Lindquist E."/>
            <person name="Ling A."/>
            <person name="Lombard V."/>
            <person name="Lucas S."/>
            <person name="Lundell T."/>
            <person name="Martin R."/>
            <person name="McLaughlin D.J."/>
            <person name="Morgenstern I."/>
            <person name="Morin E."/>
            <person name="Murat C."/>
            <person name="Nagy L.G."/>
            <person name="Nolan M."/>
            <person name="Ohm R.A."/>
            <person name="Patyshakuliyeva A."/>
            <person name="Rokas A."/>
            <person name="Ruiz-Duenas F.J."/>
            <person name="Sabat G."/>
            <person name="Salamov A."/>
            <person name="Samejima M."/>
            <person name="Schmutz J."/>
            <person name="Slot J.C."/>
            <person name="St John F."/>
            <person name="Stenlid J."/>
            <person name="Sun H."/>
            <person name="Sun S."/>
            <person name="Syed K."/>
            <person name="Tsang A."/>
            <person name="Wiebenga A."/>
            <person name="Young D."/>
            <person name="Pisabarro A."/>
            <person name="Eastwood D.C."/>
            <person name="Martin F."/>
            <person name="Cullen D."/>
            <person name="Grigoriev I.V."/>
            <person name="Hibbett D.S."/>
        </authorList>
    </citation>
    <scope>NUCLEOTIDE SEQUENCE [LARGE SCALE GENOMIC DNA]</scope>
    <source>
        <strain evidence="3">FP-91666</strain>
    </source>
</reference>
<proteinExistence type="predicted"/>
<dbReference type="AlphaFoldDB" id="R7RXX2"/>
<feature type="non-terminal residue" evidence="2">
    <location>
        <position position="202"/>
    </location>
</feature>
<protein>
    <recommendedName>
        <fullName evidence="1">Helitron helicase-like domain-containing protein</fullName>
    </recommendedName>
</protein>
<organism evidence="2 3">
    <name type="scientific">Stereum hirsutum (strain FP-91666)</name>
    <name type="common">White-rot fungus</name>
    <dbReference type="NCBI Taxonomy" id="721885"/>
    <lineage>
        <taxon>Eukaryota</taxon>
        <taxon>Fungi</taxon>
        <taxon>Dikarya</taxon>
        <taxon>Basidiomycota</taxon>
        <taxon>Agaricomycotina</taxon>
        <taxon>Agaricomycetes</taxon>
        <taxon>Russulales</taxon>
        <taxon>Stereaceae</taxon>
        <taxon>Stereum</taxon>
    </lineage>
</organism>
<dbReference type="KEGG" id="shs:STEHIDRAFT_43667"/>
<accession>R7RXX2</accession>
<dbReference type="EMBL" id="JH687407">
    <property type="protein sequence ID" value="EIM79207.1"/>
    <property type="molecule type" value="Genomic_DNA"/>
</dbReference>
<dbReference type="InterPro" id="IPR025476">
    <property type="entry name" value="Helitron_helicase-like"/>
</dbReference>
<dbReference type="OrthoDB" id="3254930at2759"/>
<evidence type="ECO:0000313" key="2">
    <source>
        <dbReference type="EMBL" id="EIM79207.1"/>
    </source>
</evidence>
<keyword evidence="3" id="KW-1185">Reference proteome</keyword>
<dbReference type="RefSeq" id="XP_007311647.1">
    <property type="nucleotide sequence ID" value="XM_007311585.1"/>
</dbReference>
<dbReference type="OMA" id="RMTNSET"/>
<name>R7RXX2_STEHR</name>
<dbReference type="Proteomes" id="UP000053927">
    <property type="component" value="Unassembled WGS sequence"/>
</dbReference>
<sequence>LYHDKRFQLDPLFPLVAFNQEQIKKASLGGYLLSEKKIFASVSRRVASLDLGVLDGLIDKLKQGSYGDDSSQPEKDCYRLLSDLDHVAGKVKGSRTTQKWKRNEAWSMITHLGAPSWFITIAPADQNSPLCLMFASPEGKDQFKVDLLDPSDKVRMVGRNPVASARFFNIVVSLFIKHVLGHGSGHDGIFGRTAGFYGTVEQ</sequence>